<keyword evidence="4" id="KW-1185">Reference proteome</keyword>
<evidence type="ECO:0000313" key="3">
    <source>
        <dbReference type="EMBL" id="PWA36820.1"/>
    </source>
</evidence>
<dbReference type="Gene3D" id="1.25.40.280">
    <property type="entry name" value="alix/aip1 like domains"/>
    <property type="match status" value="1"/>
</dbReference>
<dbReference type="InterPro" id="IPR038898">
    <property type="entry name" value="BROX"/>
</dbReference>
<dbReference type="PANTHER" id="PTHR23032">
    <property type="entry name" value="BRO1 DOMAIN-CONTAINING PROTEIN BROX"/>
    <property type="match status" value="1"/>
</dbReference>
<evidence type="ECO:0000256" key="1">
    <source>
        <dbReference type="ARBA" id="ARBA00008901"/>
    </source>
</evidence>
<dbReference type="CDD" id="cd09247">
    <property type="entry name" value="BRO1_Alix_like_2"/>
    <property type="match status" value="1"/>
</dbReference>
<feature type="domain" description="BRO1" evidence="2">
    <location>
        <begin position="1"/>
        <end position="377"/>
    </location>
</feature>
<accession>A0A2U1KJ61</accession>
<evidence type="ECO:0000259" key="2">
    <source>
        <dbReference type="PROSITE" id="PS51180"/>
    </source>
</evidence>
<dbReference type="InterPro" id="IPR004328">
    <property type="entry name" value="BRO1_dom"/>
</dbReference>
<proteinExistence type="inferred from homology"/>
<comment type="caution">
    <text evidence="3">The sequence shown here is derived from an EMBL/GenBank/DDBJ whole genome shotgun (WGS) entry which is preliminary data.</text>
</comment>
<sequence>MLNFSDPSKLRTKKIVFEDVYPAQDSSTLEQLKELSSRRVNVESINSNRSITEAIAREMSGGLTTQCEQDIQKLERYLPLLQNLVHHIDSIGDKPLLSQLTPKLRISWTSPLSSSSFFNLMGPKFFQIDNLRFELGIVLFFYAAMLREWGSQVLVTDLVQSTTIFRRAAGVYHYLAHEVLPFLKDARTPEGPPEATPSVALVMSFICLAEAQIVTTMKAEEKKSADTLLSKLHYGVVQLFDEATGFYTTASKECKDISPILMDYISCSKVVHELRSYKYMAQAVKTEGQIGIAIGLLKQALNNVQKNMGGVESWRMVIKEDIDSLTALLKKYEQENEFVWREKVPFDHHLPSLQGKKITTCISYSPERWERTLALKI</sequence>
<dbReference type="SMART" id="SM01041">
    <property type="entry name" value="BRO1"/>
    <property type="match status" value="1"/>
</dbReference>
<gene>
    <name evidence="3" type="ORF">CTI12_AA596250</name>
</gene>
<dbReference type="Proteomes" id="UP000245207">
    <property type="component" value="Unassembled WGS sequence"/>
</dbReference>
<dbReference type="PANTHER" id="PTHR23032:SF20">
    <property type="entry name" value="ENDOSOMAL TARGETING BRO1-LIKE DOMAIN-CONTAINING PROTEIN"/>
    <property type="match status" value="1"/>
</dbReference>
<dbReference type="PROSITE" id="PS51180">
    <property type="entry name" value="BRO1"/>
    <property type="match status" value="1"/>
</dbReference>
<dbReference type="STRING" id="35608.A0A2U1KJ61"/>
<dbReference type="EMBL" id="PKPP01017615">
    <property type="protein sequence ID" value="PWA36820.1"/>
    <property type="molecule type" value="Genomic_DNA"/>
</dbReference>
<dbReference type="Pfam" id="PF03097">
    <property type="entry name" value="BRO1"/>
    <property type="match status" value="1"/>
</dbReference>
<comment type="similarity">
    <text evidence="1">Belongs to the BROX family.</text>
</comment>
<dbReference type="InterPro" id="IPR038499">
    <property type="entry name" value="BRO1_sf"/>
</dbReference>
<dbReference type="AlphaFoldDB" id="A0A2U1KJ61"/>
<name>A0A2U1KJ61_ARTAN</name>
<organism evidence="3 4">
    <name type="scientific">Artemisia annua</name>
    <name type="common">Sweet wormwood</name>
    <dbReference type="NCBI Taxonomy" id="35608"/>
    <lineage>
        <taxon>Eukaryota</taxon>
        <taxon>Viridiplantae</taxon>
        <taxon>Streptophyta</taxon>
        <taxon>Embryophyta</taxon>
        <taxon>Tracheophyta</taxon>
        <taxon>Spermatophyta</taxon>
        <taxon>Magnoliopsida</taxon>
        <taxon>eudicotyledons</taxon>
        <taxon>Gunneridae</taxon>
        <taxon>Pentapetalae</taxon>
        <taxon>asterids</taxon>
        <taxon>campanulids</taxon>
        <taxon>Asterales</taxon>
        <taxon>Asteraceae</taxon>
        <taxon>Asteroideae</taxon>
        <taxon>Anthemideae</taxon>
        <taxon>Artemisiinae</taxon>
        <taxon>Artemisia</taxon>
    </lineage>
</organism>
<dbReference type="OrthoDB" id="10266451at2759"/>
<reference evidence="3 4" key="1">
    <citation type="journal article" date="2018" name="Mol. Plant">
        <title>The genome of Artemisia annua provides insight into the evolution of Asteraceae family and artemisinin biosynthesis.</title>
        <authorList>
            <person name="Shen Q."/>
            <person name="Zhang L."/>
            <person name="Liao Z."/>
            <person name="Wang S."/>
            <person name="Yan T."/>
            <person name="Shi P."/>
            <person name="Liu M."/>
            <person name="Fu X."/>
            <person name="Pan Q."/>
            <person name="Wang Y."/>
            <person name="Lv Z."/>
            <person name="Lu X."/>
            <person name="Zhang F."/>
            <person name="Jiang W."/>
            <person name="Ma Y."/>
            <person name="Chen M."/>
            <person name="Hao X."/>
            <person name="Li L."/>
            <person name="Tang Y."/>
            <person name="Lv G."/>
            <person name="Zhou Y."/>
            <person name="Sun X."/>
            <person name="Brodelius P.E."/>
            <person name="Rose J.K.C."/>
            <person name="Tang K."/>
        </authorList>
    </citation>
    <scope>NUCLEOTIDE SEQUENCE [LARGE SCALE GENOMIC DNA]</scope>
    <source>
        <strain evidence="4">cv. Huhao1</strain>
        <tissue evidence="3">Leaf</tissue>
    </source>
</reference>
<protein>
    <submittedName>
        <fullName evidence="3">BRO1 domain-containing protein</fullName>
    </submittedName>
</protein>
<evidence type="ECO:0000313" key="4">
    <source>
        <dbReference type="Proteomes" id="UP000245207"/>
    </source>
</evidence>